<gene>
    <name evidence="3" type="ORF">QUV96_07015</name>
</gene>
<dbReference type="InterPro" id="IPR036662">
    <property type="entry name" value="PTS_EIIA_man-typ_sf"/>
</dbReference>
<dbReference type="PROSITE" id="PS51096">
    <property type="entry name" value="PTS_EIIA_TYPE_4"/>
    <property type="match status" value="1"/>
</dbReference>
<evidence type="ECO:0000256" key="1">
    <source>
        <dbReference type="ARBA" id="ARBA00022679"/>
    </source>
</evidence>
<reference evidence="3 4" key="1">
    <citation type="submission" date="2023-06" db="EMBL/GenBank/DDBJ databases">
        <title>Identification and characterization of horizontal gene transfer across gut microbiota members of farm animals based on homology search.</title>
        <authorList>
            <person name="Schwarzerova J."/>
            <person name="Nykrynova M."/>
            <person name="Jureckova K."/>
            <person name="Cejkova D."/>
            <person name="Rychlik I."/>
        </authorList>
    </citation>
    <scope>NUCLEOTIDE SEQUENCE [LARGE SCALE GENOMIC DNA]</scope>
    <source>
        <strain evidence="3 4">ET39</strain>
    </source>
</reference>
<evidence type="ECO:0000313" key="4">
    <source>
        <dbReference type="Proteomes" id="UP001529340"/>
    </source>
</evidence>
<dbReference type="PANTHER" id="PTHR33799:SF1">
    <property type="entry name" value="PTS SYSTEM MANNOSE-SPECIFIC EIIAB COMPONENT-RELATED"/>
    <property type="match status" value="1"/>
</dbReference>
<comment type="caution">
    <text evidence="3">The sequence shown here is derived from an EMBL/GenBank/DDBJ whole genome shotgun (WGS) entry which is preliminary data.</text>
</comment>
<keyword evidence="1" id="KW-0808">Transferase</keyword>
<dbReference type="PANTHER" id="PTHR33799">
    <property type="entry name" value="PTS PERMEASE-RELATED-RELATED"/>
    <property type="match status" value="1"/>
</dbReference>
<dbReference type="EMBL" id="JAUDCG010000027">
    <property type="protein sequence ID" value="MDM8157383.1"/>
    <property type="molecule type" value="Genomic_DNA"/>
</dbReference>
<dbReference type="InterPro" id="IPR004701">
    <property type="entry name" value="PTS_EIIA_man-typ"/>
</dbReference>
<dbReference type="Pfam" id="PF03610">
    <property type="entry name" value="EIIA-man"/>
    <property type="match status" value="1"/>
</dbReference>
<dbReference type="InterPro" id="IPR051471">
    <property type="entry name" value="Bacterial_PTS_sugar_comp"/>
</dbReference>
<dbReference type="Proteomes" id="UP001529340">
    <property type="component" value="Unassembled WGS sequence"/>
</dbReference>
<reference evidence="4" key="2">
    <citation type="submission" date="2023-06" db="EMBL/GenBank/DDBJ databases">
        <title>Identification and characterization of horizontal gene transfer across gut microbiota members of farm animals based on homology search.</title>
        <authorList>
            <person name="Zeman M."/>
            <person name="Kubasova T."/>
            <person name="Jahodarova E."/>
            <person name="Nykrynova M."/>
            <person name="Rychlik I."/>
        </authorList>
    </citation>
    <scope>NUCLEOTIDE SEQUENCE [LARGE SCALE GENOMIC DNA]</scope>
    <source>
        <strain evidence="4">ET39</strain>
    </source>
</reference>
<keyword evidence="4" id="KW-1185">Reference proteome</keyword>
<feature type="domain" description="PTS EIIA type-4" evidence="2">
    <location>
        <begin position="1"/>
        <end position="131"/>
    </location>
</feature>
<dbReference type="SUPFAM" id="SSF53062">
    <property type="entry name" value="PTS system fructose IIA component-like"/>
    <property type="match status" value="1"/>
</dbReference>
<evidence type="ECO:0000313" key="3">
    <source>
        <dbReference type="EMBL" id="MDM8157383.1"/>
    </source>
</evidence>
<evidence type="ECO:0000259" key="2">
    <source>
        <dbReference type="PROSITE" id="PS51096"/>
    </source>
</evidence>
<proteinExistence type="predicted"/>
<dbReference type="Gene3D" id="3.40.50.510">
    <property type="entry name" value="Phosphotransferase system, mannose-type IIA component"/>
    <property type="match status" value="1"/>
</dbReference>
<accession>A0ABT7UCM0</accession>
<organism evidence="3 4">
    <name type="scientific">Amedibacillus dolichus</name>
    <dbReference type="NCBI Taxonomy" id="31971"/>
    <lineage>
        <taxon>Bacteria</taxon>
        <taxon>Bacillati</taxon>
        <taxon>Bacillota</taxon>
        <taxon>Erysipelotrichia</taxon>
        <taxon>Erysipelotrichales</taxon>
        <taxon>Erysipelotrichaceae</taxon>
        <taxon>Amedibacillus</taxon>
    </lineage>
</organism>
<name>A0ABT7UCM0_9FIRM</name>
<dbReference type="RefSeq" id="WP_289607842.1">
    <property type="nucleotide sequence ID" value="NZ_JAUDCG010000027.1"/>
</dbReference>
<reference evidence="3 4" key="3">
    <citation type="submission" date="2023-06" db="EMBL/GenBank/DDBJ databases">
        <authorList>
            <person name="Zeman M."/>
            <person name="Kubasova T."/>
            <person name="Jahodarova E."/>
            <person name="Nykrynova M."/>
            <person name="Rychlik I."/>
        </authorList>
    </citation>
    <scope>NUCLEOTIDE SEQUENCE [LARGE SCALE GENOMIC DNA]</scope>
    <source>
        <strain evidence="3 4">ET39</strain>
    </source>
</reference>
<sequence length="146" mass="16086">MEKILLLTHGGWGEGLLRSIEMILGKIDFVKEIALRPQDLLNEFQEKVDTYVEEERKAALLAREPLHITIFTDLYGGTPTNVAAVKANASPEGIDVITGLNSALLLEACTQIQIKHTLDIASLLENSSHSIFDVMAKIYGTEETHA</sequence>
<protein>
    <submittedName>
        <fullName evidence="3">PTS fructose transporter subunit IIA</fullName>
    </submittedName>
</protein>